<evidence type="ECO:0000256" key="2">
    <source>
        <dbReference type="ARBA" id="ARBA00009539"/>
    </source>
</evidence>
<evidence type="ECO:0000256" key="1">
    <source>
        <dbReference type="ARBA" id="ARBA00004903"/>
    </source>
</evidence>
<dbReference type="GO" id="GO:0046655">
    <property type="term" value="P:folic acid metabolic process"/>
    <property type="evidence" value="ECO:0007669"/>
    <property type="project" value="TreeGrafter"/>
</dbReference>
<dbReference type="GO" id="GO:0005829">
    <property type="term" value="C:cytosol"/>
    <property type="evidence" value="ECO:0007669"/>
    <property type="project" value="TreeGrafter"/>
</dbReference>
<dbReference type="GO" id="GO:0046654">
    <property type="term" value="P:tetrahydrofolate biosynthetic process"/>
    <property type="evidence" value="ECO:0007669"/>
    <property type="project" value="UniProtKB-UniPathway"/>
</dbReference>
<name>A0A510VP11_9LACO</name>
<accession>A0A510VP11</accession>
<sequence length="162" mass="18281">MLSLIWAEDANHLIGANGQLPWHLPADAKYFRQQTTGHTIIMGKQTWLSIGRPLPKRTNIVLSASLPSVDGVIMMRSLAGLTAYIHDHEEEDLFVIGGVRLYEALLPLADQLLITRIDATFAGDTTMPAIDTTVWQLADVQAHAADEKNQWPYRFETYRRRK</sequence>
<dbReference type="PROSITE" id="PS00075">
    <property type="entry name" value="DHFR_1"/>
    <property type="match status" value="1"/>
</dbReference>
<evidence type="ECO:0000256" key="7">
    <source>
        <dbReference type="ARBA" id="ARBA00025067"/>
    </source>
</evidence>
<feature type="domain" description="DHFR" evidence="10">
    <location>
        <begin position="1"/>
        <end position="160"/>
    </location>
</feature>
<gene>
    <name evidence="11" type="primary">dfrA</name>
    <name evidence="11" type="ORF">LSI01_00820</name>
</gene>
<dbReference type="InterPro" id="IPR001796">
    <property type="entry name" value="DHFR_dom"/>
</dbReference>
<dbReference type="PIRSF" id="PIRSF000194">
    <property type="entry name" value="DHFR"/>
    <property type="match status" value="1"/>
</dbReference>
<dbReference type="CDD" id="cd00209">
    <property type="entry name" value="DHFR"/>
    <property type="match status" value="1"/>
</dbReference>
<keyword evidence="5 8" id="KW-0521">NADP</keyword>
<keyword evidence="6 8" id="KW-0560">Oxidoreductase</keyword>
<dbReference type="Gene3D" id="3.40.430.10">
    <property type="entry name" value="Dihydrofolate Reductase, subunit A"/>
    <property type="match status" value="1"/>
</dbReference>
<dbReference type="GO" id="GO:0070401">
    <property type="term" value="F:NADP+ binding"/>
    <property type="evidence" value="ECO:0007669"/>
    <property type="project" value="UniProtKB-ARBA"/>
</dbReference>
<dbReference type="Pfam" id="PF00186">
    <property type="entry name" value="DHFR_1"/>
    <property type="match status" value="1"/>
</dbReference>
<evidence type="ECO:0000313" key="11">
    <source>
        <dbReference type="EMBL" id="GEK27771.1"/>
    </source>
</evidence>
<evidence type="ECO:0000256" key="3">
    <source>
        <dbReference type="ARBA" id="ARBA00012856"/>
    </source>
</evidence>
<comment type="similarity">
    <text evidence="2 8 9">Belongs to the dihydrofolate reductase family.</text>
</comment>
<dbReference type="UniPathway" id="UPA00077">
    <property type="reaction ID" value="UER00158"/>
</dbReference>
<comment type="caution">
    <text evidence="11">The sequence shown here is derived from an EMBL/GenBank/DDBJ whole genome shotgun (WGS) entry which is preliminary data.</text>
</comment>
<evidence type="ECO:0000259" key="10">
    <source>
        <dbReference type="PROSITE" id="PS51330"/>
    </source>
</evidence>
<dbReference type="AlphaFoldDB" id="A0A510VP11"/>
<proteinExistence type="inferred from homology"/>
<dbReference type="EC" id="1.5.1.3" evidence="3 8"/>
<evidence type="ECO:0000256" key="5">
    <source>
        <dbReference type="ARBA" id="ARBA00022857"/>
    </source>
</evidence>
<dbReference type="GO" id="GO:0004146">
    <property type="term" value="F:dihydrofolate reductase activity"/>
    <property type="evidence" value="ECO:0007669"/>
    <property type="project" value="UniProtKB-EC"/>
</dbReference>
<reference evidence="11 12" key="1">
    <citation type="submission" date="2019-07" db="EMBL/GenBank/DDBJ databases">
        <title>Whole genome shotgun sequence of Lactobacillus siliginis NBRC 101315.</title>
        <authorList>
            <person name="Hosoyama A."/>
            <person name="Uohara A."/>
            <person name="Ohji S."/>
            <person name="Ichikawa N."/>
        </authorList>
    </citation>
    <scope>NUCLEOTIDE SEQUENCE [LARGE SCALE GENOMIC DNA]</scope>
    <source>
        <strain evidence="11 12">NBRC 101315</strain>
    </source>
</reference>
<evidence type="ECO:0000256" key="8">
    <source>
        <dbReference type="PIRNR" id="PIRNR000194"/>
    </source>
</evidence>
<dbReference type="FunFam" id="3.40.430.10:FF:000001">
    <property type="entry name" value="Dihydrofolate reductase"/>
    <property type="match status" value="1"/>
</dbReference>
<protein>
    <recommendedName>
        <fullName evidence="3 8">Dihydrofolate reductase</fullName>
        <ecNumber evidence="3 8">1.5.1.3</ecNumber>
    </recommendedName>
</protein>
<dbReference type="InterPro" id="IPR024072">
    <property type="entry name" value="DHFR-like_dom_sf"/>
</dbReference>
<comment type="catalytic activity">
    <reaction evidence="8">
        <text>(6S)-5,6,7,8-tetrahydrofolate + NADP(+) = 7,8-dihydrofolate + NADPH + H(+)</text>
        <dbReference type="Rhea" id="RHEA:15009"/>
        <dbReference type="ChEBI" id="CHEBI:15378"/>
        <dbReference type="ChEBI" id="CHEBI:57451"/>
        <dbReference type="ChEBI" id="CHEBI:57453"/>
        <dbReference type="ChEBI" id="CHEBI:57783"/>
        <dbReference type="ChEBI" id="CHEBI:58349"/>
        <dbReference type="EC" id="1.5.1.3"/>
    </reaction>
</comment>
<comment type="pathway">
    <text evidence="1 8">Cofactor biosynthesis; tetrahydrofolate biosynthesis; 5,6,7,8-tetrahydrofolate from 7,8-dihydrofolate: step 1/1.</text>
</comment>
<dbReference type="EMBL" id="BJUD01000001">
    <property type="protein sequence ID" value="GEK27771.1"/>
    <property type="molecule type" value="Genomic_DNA"/>
</dbReference>
<comment type="function">
    <text evidence="7 8">Key enzyme in folate metabolism. Catalyzes an essential reaction for de novo glycine and purine synthesis, and for DNA precursor synthesis.</text>
</comment>
<dbReference type="Proteomes" id="UP000321429">
    <property type="component" value="Unassembled WGS sequence"/>
</dbReference>
<dbReference type="InterPro" id="IPR017925">
    <property type="entry name" value="DHFR_CS"/>
</dbReference>
<dbReference type="SUPFAM" id="SSF53597">
    <property type="entry name" value="Dihydrofolate reductase-like"/>
    <property type="match status" value="1"/>
</dbReference>
<organism evidence="11 12">
    <name type="scientific">Furfurilactobacillus siliginis</name>
    <dbReference type="NCBI Taxonomy" id="348151"/>
    <lineage>
        <taxon>Bacteria</taxon>
        <taxon>Bacillati</taxon>
        <taxon>Bacillota</taxon>
        <taxon>Bacilli</taxon>
        <taxon>Lactobacillales</taxon>
        <taxon>Lactobacillaceae</taxon>
        <taxon>Furfurilactobacillus</taxon>
    </lineage>
</organism>
<keyword evidence="4 8" id="KW-0554">One-carbon metabolism</keyword>
<evidence type="ECO:0000256" key="9">
    <source>
        <dbReference type="RuleBase" id="RU004474"/>
    </source>
</evidence>
<evidence type="ECO:0000256" key="4">
    <source>
        <dbReference type="ARBA" id="ARBA00022563"/>
    </source>
</evidence>
<evidence type="ECO:0000256" key="6">
    <source>
        <dbReference type="ARBA" id="ARBA00023002"/>
    </source>
</evidence>
<dbReference type="GO" id="GO:0046452">
    <property type="term" value="P:dihydrofolate metabolic process"/>
    <property type="evidence" value="ECO:0007669"/>
    <property type="project" value="TreeGrafter"/>
</dbReference>
<dbReference type="PANTHER" id="PTHR48069">
    <property type="entry name" value="DIHYDROFOLATE REDUCTASE"/>
    <property type="match status" value="1"/>
</dbReference>
<dbReference type="PANTHER" id="PTHR48069:SF3">
    <property type="entry name" value="DIHYDROFOLATE REDUCTASE"/>
    <property type="match status" value="1"/>
</dbReference>
<dbReference type="PRINTS" id="PR00070">
    <property type="entry name" value="DHFR"/>
</dbReference>
<dbReference type="RefSeq" id="WP_057808962.1">
    <property type="nucleotide sequence ID" value="NZ_BJUD01000001.1"/>
</dbReference>
<dbReference type="InterPro" id="IPR012259">
    <property type="entry name" value="DHFR"/>
</dbReference>
<dbReference type="PROSITE" id="PS51330">
    <property type="entry name" value="DHFR_2"/>
    <property type="match status" value="1"/>
</dbReference>
<evidence type="ECO:0000313" key="12">
    <source>
        <dbReference type="Proteomes" id="UP000321429"/>
    </source>
</evidence>
<dbReference type="OrthoDB" id="9804315at2"/>
<dbReference type="GO" id="GO:0006730">
    <property type="term" value="P:one-carbon metabolic process"/>
    <property type="evidence" value="ECO:0007669"/>
    <property type="project" value="UniProtKB-KW"/>
</dbReference>